<dbReference type="PANTHER" id="PTHR30489">
    <property type="entry name" value="LIPOPROTEIN-RELEASING SYSTEM TRANSMEMBRANE PROTEIN LOLE"/>
    <property type="match status" value="1"/>
</dbReference>
<dbReference type="Pfam" id="PF02687">
    <property type="entry name" value="FtsX"/>
    <property type="match status" value="1"/>
</dbReference>
<comment type="subcellular location">
    <subcellularLocation>
        <location evidence="1">Cell membrane</location>
        <topology evidence="1">Multi-pass membrane protein</topology>
    </subcellularLocation>
</comment>
<evidence type="ECO:0000256" key="2">
    <source>
        <dbReference type="ARBA" id="ARBA00005236"/>
    </source>
</evidence>
<dbReference type="KEGG" id="scad:DN051_00810"/>
<dbReference type="PANTHER" id="PTHR30489:SF0">
    <property type="entry name" value="LIPOPROTEIN-RELEASING SYSTEM TRANSMEMBRANE PROTEIN LOLE"/>
    <property type="match status" value="1"/>
</dbReference>
<evidence type="ECO:0000256" key="4">
    <source>
        <dbReference type="ARBA" id="ARBA00022692"/>
    </source>
</evidence>
<feature type="transmembrane region" description="Helical" evidence="7">
    <location>
        <begin position="195"/>
        <end position="219"/>
    </location>
</feature>
<dbReference type="AlphaFoldDB" id="A0A2Z4IRJ4"/>
<keyword evidence="3" id="KW-1003">Cell membrane</keyword>
<keyword evidence="11" id="KW-1185">Reference proteome</keyword>
<dbReference type="GO" id="GO:0098797">
    <property type="term" value="C:plasma membrane protein complex"/>
    <property type="evidence" value="ECO:0007669"/>
    <property type="project" value="TreeGrafter"/>
</dbReference>
<feature type="domain" description="ABC3 transporter permease C-terminal" evidence="8">
    <location>
        <begin position="22"/>
        <end position="141"/>
    </location>
</feature>
<evidence type="ECO:0000256" key="5">
    <source>
        <dbReference type="ARBA" id="ARBA00022989"/>
    </source>
</evidence>
<keyword evidence="5 7" id="KW-1133">Transmembrane helix</keyword>
<sequence length="472" mass="47450">MRAEEARAAASQYEALFELIAAFLAAAVVAAALVATSTFRIVFAQRLRQLALLRTIGAHRGQLVRALAVEGALVGLVAGTAGVLLALGAGHAVPAIANTTGQSLSIPGVPVPAALAVVLGAVLVTVGAVLAPALSASGVSPLLALRRAGTVAGERGIGRARLGTGLFLAAGALGLIGVVFSNLPEPGDTNYARAAGMTIAVLSGAMAFLALVALGPLLVRPVLATVGWPLRQRGPTGTLAVGGVGGTPRRAAAVSTIVALGVALVSGTLVGIASLQGHTDRHLAVNAPADFDLRGDDRGLSAEFVQRIKALPELTHATAYRKTEISIDGTDAVATDLEPAALPSSRHLYPADGTLSNLGPGRVIANARVAQELDVTEGDSLTLTSVSKRTVRVTVAATLPSDAPLTADVIVAPADLDRMGASRLRNGVLANAAQGGQAARTAAEKAILRTTGPNGGTDLSILAEERDNSSAT</sequence>
<evidence type="ECO:0000256" key="6">
    <source>
        <dbReference type="ARBA" id="ARBA00023136"/>
    </source>
</evidence>
<evidence type="ECO:0000256" key="1">
    <source>
        <dbReference type="ARBA" id="ARBA00004651"/>
    </source>
</evidence>
<feature type="transmembrane region" description="Helical" evidence="7">
    <location>
        <begin position="63"/>
        <end position="93"/>
    </location>
</feature>
<comment type="similarity">
    <text evidence="2">Belongs to the ABC-4 integral membrane protein family. LolC/E subfamily.</text>
</comment>
<evidence type="ECO:0000313" key="9">
    <source>
        <dbReference type="EMBL" id="AWW35407.1"/>
    </source>
</evidence>
<evidence type="ECO:0000313" key="11">
    <source>
        <dbReference type="Proteomes" id="UP000249616"/>
    </source>
</evidence>
<name>A0A2Z4IRJ4_9ACTN</name>
<dbReference type="KEGG" id="scad:DN051_40000"/>
<dbReference type="InterPro" id="IPR051447">
    <property type="entry name" value="Lipoprotein-release_system"/>
</dbReference>
<evidence type="ECO:0000313" key="10">
    <source>
        <dbReference type="EMBL" id="AWW42032.1"/>
    </source>
</evidence>
<dbReference type="Proteomes" id="UP000249616">
    <property type="component" value="Chromosome"/>
</dbReference>
<organism evidence="9 11">
    <name type="scientific">Streptomyces cadmiisoli</name>
    <dbReference type="NCBI Taxonomy" id="2184053"/>
    <lineage>
        <taxon>Bacteria</taxon>
        <taxon>Bacillati</taxon>
        <taxon>Actinomycetota</taxon>
        <taxon>Actinomycetes</taxon>
        <taxon>Kitasatosporales</taxon>
        <taxon>Streptomycetaceae</taxon>
        <taxon>Streptomyces</taxon>
        <taxon>Streptomyces aurantiacus group</taxon>
    </lineage>
</organism>
<dbReference type="InterPro" id="IPR003838">
    <property type="entry name" value="ABC3_permease_C"/>
</dbReference>
<feature type="transmembrane region" description="Helical" evidence="7">
    <location>
        <begin position="251"/>
        <end position="275"/>
    </location>
</feature>
<proteinExistence type="inferred from homology"/>
<accession>A0A2Z4IRJ4</accession>
<gene>
    <name evidence="9" type="ORF">DN051_00810</name>
    <name evidence="10" type="ORF">DN051_40000</name>
</gene>
<evidence type="ECO:0000256" key="3">
    <source>
        <dbReference type="ARBA" id="ARBA00022475"/>
    </source>
</evidence>
<evidence type="ECO:0000256" key="7">
    <source>
        <dbReference type="SAM" id="Phobius"/>
    </source>
</evidence>
<evidence type="ECO:0000259" key="8">
    <source>
        <dbReference type="Pfam" id="PF02687"/>
    </source>
</evidence>
<keyword evidence="6 7" id="KW-0472">Membrane</keyword>
<dbReference type="RefSeq" id="WP_112437601.1">
    <property type="nucleotide sequence ID" value="NZ_CBDRHE010000114.1"/>
</dbReference>
<feature type="transmembrane region" description="Helical" evidence="7">
    <location>
        <begin position="20"/>
        <end position="43"/>
    </location>
</feature>
<dbReference type="GO" id="GO:0044874">
    <property type="term" value="P:lipoprotein localization to outer membrane"/>
    <property type="evidence" value="ECO:0007669"/>
    <property type="project" value="TreeGrafter"/>
</dbReference>
<dbReference type="EMBL" id="CP030073">
    <property type="protein sequence ID" value="AWW35407.1"/>
    <property type="molecule type" value="Genomic_DNA"/>
</dbReference>
<feature type="transmembrane region" description="Helical" evidence="7">
    <location>
        <begin position="113"/>
        <end position="144"/>
    </location>
</feature>
<dbReference type="EMBL" id="CP030073">
    <property type="protein sequence ID" value="AWW42032.1"/>
    <property type="molecule type" value="Genomic_DNA"/>
</dbReference>
<feature type="transmembrane region" description="Helical" evidence="7">
    <location>
        <begin position="165"/>
        <end position="183"/>
    </location>
</feature>
<protein>
    <recommendedName>
        <fullName evidence="8">ABC3 transporter permease C-terminal domain-containing protein</fullName>
    </recommendedName>
</protein>
<keyword evidence="4 7" id="KW-0812">Transmembrane</keyword>
<reference evidence="9 11" key="1">
    <citation type="journal article" date="2019" name="Int. J. Syst. Evol. Microbiol.">
        <title>Streptomyces cadmiisoli sp. nov., a novel actinomycete isolated from cadmium-contaminated soil.</title>
        <authorList>
            <person name="Li K."/>
            <person name="Tang X."/>
            <person name="Zhao J."/>
            <person name="Guo Y."/>
            <person name="Tang Y."/>
            <person name="Gao J."/>
        </authorList>
    </citation>
    <scope>NUCLEOTIDE SEQUENCE [LARGE SCALE GENOMIC DNA]</scope>
    <source>
        <strain evidence="9 11">ZFG47</strain>
    </source>
</reference>